<evidence type="ECO:0000256" key="2">
    <source>
        <dbReference type="ARBA" id="ARBA00022448"/>
    </source>
</evidence>
<evidence type="ECO:0000259" key="6">
    <source>
        <dbReference type="Pfam" id="PF15492"/>
    </source>
</evidence>
<evidence type="ECO:0000256" key="4">
    <source>
        <dbReference type="ARBA" id="ARBA00022927"/>
    </source>
</evidence>
<dbReference type="InterPro" id="IPR029145">
    <property type="entry name" value="NBAS_N"/>
</dbReference>
<dbReference type="Proteomes" id="UP001249851">
    <property type="component" value="Unassembled WGS sequence"/>
</dbReference>
<keyword evidence="8" id="KW-1185">Reference proteome</keyword>
<evidence type="ECO:0000256" key="3">
    <source>
        <dbReference type="ARBA" id="ARBA00022824"/>
    </source>
</evidence>
<feature type="domain" description="Sec39" evidence="5">
    <location>
        <begin position="722"/>
        <end position="942"/>
    </location>
</feature>
<organism evidence="7 8">
    <name type="scientific">Acropora cervicornis</name>
    <name type="common">Staghorn coral</name>
    <dbReference type="NCBI Taxonomy" id="6130"/>
    <lineage>
        <taxon>Eukaryota</taxon>
        <taxon>Metazoa</taxon>
        <taxon>Cnidaria</taxon>
        <taxon>Anthozoa</taxon>
        <taxon>Hexacorallia</taxon>
        <taxon>Scleractinia</taxon>
        <taxon>Astrocoeniina</taxon>
        <taxon>Acroporidae</taxon>
        <taxon>Acropora</taxon>
    </lineage>
</organism>
<name>A0AAD9QKB9_ACRCE</name>
<reference evidence="7" key="1">
    <citation type="journal article" date="2023" name="G3 (Bethesda)">
        <title>Whole genome assembly and annotation of the endangered Caribbean coral Acropora cervicornis.</title>
        <authorList>
            <person name="Selwyn J.D."/>
            <person name="Vollmer S.V."/>
        </authorList>
    </citation>
    <scope>NUCLEOTIDE SEQUENCE</scope>
    <source>
        <strain evidence="7">K2</strain>
    </source>
</reference>
<evidence type="ECO:0000313" key="7">
    <source>
        <dbReference type="EMBL" id="KAK2562918.1"/>
    </source>
</evidence>
<dbReference type="SUPFAM" id="SSF50998">
    <property type="entry name" value="Quinoprotein alcohol dehydrogenase-like"/>
    <property type="match status" value="1"/>
</dbReference>
<protein>
    <submittedName>
        <fullName evidence="7">NBAS subunit of NRZ tethering complex</fullName>
    </submittedName>
</protein>
<dbReference type="InterPro" id="IPR013244">
    <property type="entry name" value="Sec39_domain"/>
</dbReference>
<dbReference type="GO" id="GO:0070939">
    <property type="term" value="C:Dsl1/NZR complex"/>
    <property type="evidence" value="ECO:0007669"/>
    <property type="project" value="TreeGrafter"/>
</dbReference>
<dbReference type="EMBL" id="JARQWQ010000027">
    <property type="protein sequence ID" value="KAK2562918.1"/>
    <property type="molecule type" value="Genomic_DNA"/>
</dbReference>
<gene>
    <name evidence="7" type="ORF">P5673_013894</name>
</gene>
<comment type="caution">
    <text evidence="7">The sequence shown here is derived from an EMBL/GenBank/DDBJ whole genome shotgun (WGS) entry which is preliminary data.</text>
</comment>
<dbReference type="PANTHER" id="PTHR15922">
    <property type="entry name" value="NEUROBLASTOMA-AMPLIFIED SEQUENCE"/>
    <property type="match status" value="1"/>
</dbReference>
<reference evidence="7" key="2">
    <citation type="journal article" date="2023" name="Science">
        <title>Genomic signatures of disease resistance in endangered staghorn corals.</title>
        <authorList>
            <person name="Vollmer S.V."/>
            <person name="Selwyn J.D."/>
            <person name="Despard B.A."/>
            <person name="Roesel C.L."/>
        </authorList>
    </citation>
    <scope>NUCLEOTIDE SEQUENCE</scope>
    <source>
        <strain evidence="7">K2</strain>
    </source>
</reference>
<dbReference type="Pfam" id="PF15492">
    <property type="entry name" value="Nbas_N"/>
    <property type="match status" value="1"/>
</dbReference>
<dbReference type="GO" id="GO:0006890">
    <property type="term" value="P:retrograde vesicle-mediated transport, Golgi to endoplasmic reticulum"/>
    <property type="evidence" value="ECO:0007669"/>
    <property type="project" value="InterPro"/>
</dbReference>
<dbReference type="PANTHER" id="PTHR15922:SF2">
    <property type="entry name" value="NBAS SUBUNIT OF NRZ TETHERING COMPLEX"/>
    <property type="match status" value="1"/>
</dbReference>
<dbReference type="InterPro" id="IPR015943">
    <property type="entry name" value="WD40/YVTN_repeat-like_dom_sf"/>
</dbReference>
<keyword evidence="2" id="KW-0813">Transport</keyword>
<comment type="subcellular location">
    <subcellularLocation>
        <location evidence="1">Endoplasmic reticulum</location>
    </subcellularLocation>
</comment>
<dbReference type="GO" id="GO:0015031">
    <property type="term" value="P:protein transport"/>
    <property type="evidence" value="ECO:0007669"/>
    <property type="project" value="UniProtKB-KW"/>
</dbReference>
<proteinExistence type="predicted"/>
<evidence type="ECO:0000313" key="8">
    <source>
        <dbReference type="Proteomes" id="UP001249851"/>
    </source>
</evidence>
<keyword evidence="4" id="KW-0653">Protein transport</keyword>
<dbReference type="InterPro" id="IPR011047">
    <property type="entry name" value="Quinoprotein_ADH-like_sf"/>
</dbReference>
<evidence type="ECO:0000259" key="5">
    <source>
        <dbReference type="Pfam" id="PF08314"/>
    </source>
</evidence>
<accession>A0AAD9QKB9</accession>
<dbReference type="Pfam" id="PF08314">
    <property type="entry name" value="Sec39"/>
    <property type="match status" value="2"/>
</dbReference>
<dbReference type="GO" id="GO:0000149">
    <property type="term" value="F:SNARE binding"/>
    <property type="evidence" value="ECO:0007669"/>
    <property type="project" value="TreeGrafter"/>
</dbReference>
<keyword evidence="3" id="KW-0256">Endoplasmic reticulum</keyword>
<sequence>MAIMAAAGEDNILYDVFIRAEWSLEGEVLNKTGFDIGQLRGSLPRKFLTVAQYTFWQLLRGVQYRIGGSNQLHGLPTKLYRFINSSVGWKFALSWYLLPSAVLAVGKMLINKSVVDDFESVIAKCSVSKDSFPQWRKLAWSQDCSMLACSKSCGDIAVFDLAGDLLFTIPRTVRTLPSDWSQCICSLIFIEHKQCAKWSSELIVINYSGILKNYLVSASNGFQENHSFCFSSVLPQGVYSVVYDPKHNLLLVGSASCQNHNISSDSHKTVASQCGLTAWRVLSGRPHYNLVEDERTQSLKVGPGIIKRLQSLPALNAASHGQDGVVHMALSPDGTKLAAVYLSGSLSVWQVPSLRQQNIWSVDQQAPLMSLDGHPLSIMESLHSESNFGLVDVNWWSEEALILAHSSGALTVSATKQELVNLLGHSPEICEPWSHVTVACDKAFLILECENETRSLHSKLLLNDSDDSETLAEREGKQEIPEDDDEELSVVYRSKQFAKTVLFFLTESDRFQPPVKIRKVLHRTYRLVCLRSTTPEELYARKIEHEEYGEALVLAQTYGLDCDLVYQKQWRKSPVSVASIHDYLSKVKNRLWVLNECVERVPENYEAAKQLLCYGLQGTISEVVSAVGQKKGPLPFLIPFKHNEHDDNEEEYAKQQKDTEDNLDFARFNLEQRDICMYRLKLLQYLDRLSTYEVILGGVHVAHVEYSGTFFEQFREINIVQAAVDYAHDGNSAALEAIFTYHGQKTLPYRLAILSNFDESLPPSEYQALLPEAGLSPDDPEILEWNEKSWRQDDWVEKAECKKILGWDDTEDLADFIYQENQTLEQYRCELSSQVVTRWYKSRASEIDSFSKQVSNSLELVKLGLERGIQGLEDLHDDLVTLEVLVYETSLDVHLGLDCFRAMTDLEKLRMLLKKSTEDSFIGDLKCWVMPFLQRLGRRKKNLHVNLIHQYLTDVAKIKEPIIADIAQLIKLALDCVYITKRFDQLDLSFSILECLPASDEDACETLTRYGVQKPVSFVLETQGNVEEAKELMITLTRAVSKRDQFTEADWSSLLGNMLTLQEEVYTCIDPSVCYQVYVESLLHSGKKECILLAGRMICKTALEDEYPKPSNPVLGPRIKCSRATELVLKAAKEYFNSSSDLSDKVMDLARECLNLIEDRTPELQAEFDLMAALALLHEFGISILPLQVRLCEDKLSLIRQVLESTSSAYKKKEKILRLANLLQISGTDEKSRRGRVLMLVAESALQASDYKFAYETCQGLMEEDYASVWNICRIMGECEEFEDLKARQSLVAFSLTHCTPDELEPLLKTMSLLETKILYQELNNHMQASDQENGASSSQQGLLTRPKSLLSAVGDKKFWKSTLKWIRPLQDEQAAVTDSPLITQTLQTLHATGFHPFYLSLVGKHVTRSKGDGFPFEKIRLKHKADKPLLFTHCLLRTQKLSESRSEGTITEPTSEVDEFFSNFGSSYLCFHMAAYCCALHTYNTLAPWMISHSRADVYRFLPSDLIDHIMYHVAAGVHTKWKNECQPWVNSLIRYHNRMADFAQGQLLRGLGKGVDIGRFAQDPEYKRETILGLAMTIDEEVFITAISLADRYEISKWEMLMTHLECLFSDDNLSTKEIQERVNKLEMMGTLLEDPAKVAERMQSNVYLTIDGTKHARLIYYYMVLVYCGEKDNSLKGQLAAETHLKTLKKIKPAAPSLDYKKLISDDFPLKVLEPVMTNANVHVLAKLANKIPTKEGVHIEPASVFRVFTEKLFWEGEQTSKQEQARHRVDWSKRYDACHKMLPRLSPKGVQEFIDSVTFSESAVNNITAETRLAIVKRALKFARQQDAALVKKGAIETQKNSAPEGMNSTDLIKHLEQSHSHLDSLADPLIYELAEHDKERNTTYARAYDLSRSEPDKICKLASQMILGGVSLETVNELYLLAARQTPQMGKVGKALQETFKQVLECLR</sequence>
<evidence type="ECO:0000256" key="1">
    <source>
        <dbReference type="ARBA" id="ARBA00004240"/>
    </source>
</evidence>
<feature type="domain" description="Sec39" evidence="5">
    <location>
        <begin position="1005"/>
        <end position="1328"/>
    </location>
</feature>
<dbReference type="Gene3D" id="2.130.10.10">
    <property type="entry name" value="YVTN repeat-like/Quinoprotein amine dehydrogenase"/>
    <property type="match status" value="1"/>
</dbReference>
<feature type="domain" description="Neuroblastoma-amplified sequence N-terminal" evidence="6">
    <location>
        <begin position="108"/>
        <end position="366"/>
    </location>
</feature>